<feature type="compositionally biased region" description="Basic and acidic residues" evidence="1">
    <location>
        <begin position="1"/>
        <end position="13"/>
    </location>
</feature>
<comment type="caution">
    <text evidence="2">The sequence shown here is derived from an EMBL/GenBank/DDBJ whole genome shotgun (WGS) entry which is preliminary data.</text>
</comment>
<evidence type="ECO:0000256" key="1">
    <source>
        <dbReference type="SAM" id="MobiDB-lite"/>
    </source>
</evidence>
<name>A0A4Z2EL99_9TELE</name>
<sequence length="78" mass="8446">MKEASEGAEETRGASRGSVQLLGKGSRGTAPSPLRKPLGPRLLISSPWTSSVKQQQQQHLHQKQRISLECTAAELLLV</sequence>
<proteinExistence type="predicted"/>
<accession>A0A4Z2EL99</accession>
<reference evidence="2 3" key="1">
    <citation type="submission" date="2019-03" db="EMBL/GenBank/DDBJ databases">
        <title>First draft genome of Liparis tanakae, snailfish: a comprehensive survey of snailfish specific genes.</title>
        <authorList>
            <person name="Kim W."/>
            <person name="Song I."/>
            <person name="Jeong J.-H."/>
            <person name="Kim D."/>
            <person name="Kim S."/>
            <person name="Ryu S."/>
            <person name="Song J.Y."/>
            <person name="Lee S.K."/>
        </authorList>
    </citation>
    <scope>NUCLEOTIDE SEQUENCE [LARGE SCALE GENOMIC DNA]</scope>
    <source>
        <tissue evidence="2">Muscle</tissue>
    </source>
</reference>
<dbReference type="AlphaFoldDB" id="A0A4Z2EL99"/>
<gene>
    <name evidence="2" type="ORF">EYF80_060228</name>
</gene>
<protein>
    <submittedName>
        <fullName evidence="2">Uncharacterized protein</fullName>
    </submittedName>
</protein>
<evidence type="ECO:0000313" key="3">
    <source>
        <dbReference type="Proteomes" id="UP000314294"/>
    </source>
</evidence>
<dbReference type="EMBL" id="SRLO01005426">
    <property type="protein sequence ID" value="TNN29623.1"/>
    <property type="molecule type" value="Genomic_DNA"/>
</dbReference>
<dbReference type="Proteomes" id="UP000314294">
    <property type="component" value="Unassembled WGS sequence"/>
</dbReference>
<organism evidence="2 3">
    <name type="scientific">Liparis tanakae</name>
    <name type="common">Tanaka's snailfish</name>
    <dbReference type="NCBI Taxonomy" id="230148"/>
    <lineage>
        <taxon>Eukaryota</taxon>
        <taxon>Metazoa</taxon>
        <taxon>Chordata</taxon>
        <taxon>Craniata</taxon>
        <taxon>Vertebrata</taxon>
        <taxon>Euteleostomi</taxon>
        <taxon>Actinopterygii</taxon>
        <taxon>Neopterygii</taxon>
        <taxon>Teleostei</taxon>
        <taxon>Neoteleostei</taxon>
        <taxon>Acanthomorphata</taxon>
        <taxon>Eupercaria</taxon>
        <taxon>Perciformes</taxon>
        <taxon>Cottioidei</taxon>
        <taxon>Cottales</taxon>
        <taxon>Liparidae</taxon>
        <taxon>Liparis</taxon>
    </lineage>
</organism>
<feature type="region of interest" description="Disordered" evidence="1">
    <location>
        <begin position="1"/>
        <end position="64"/>
    </location>
</feature>
<keyword evidence="3" id="KW-1185">Reference proteome</keyword>
<evidence type="ECO:0000313" key="2">
    <source>
        <dbReference type="EMBL" id="TNN29623.1"/>
    </source>
</evidence>